<evidence type="ECO:0000256" key="1">
    <source>
        <dbReference type="ARBA" id="ARBA00010605"/>
    </source>
</evidence>
<evidence type="ECO:0000256" key="4">
    <source>
        <dbReference type="ARBA" id="ARBA00022980"/>
    </source>
</evidence>
<dbReference type="InterPro" id="IPR009027">
    <property type="entry name" value="Ribosomal_bL9/RNase_H1_N"/>
</dbReference>
<gene>
    <name evidence="7 10" type="primary">rplI</name>
    <name evidence="10" type="ORF">GCM10007857_53700</name>
</gene>
<proteinExistence type="inferred from homology"/>
<dbReference type="Proteomes" id="UP001156905">
    <property type="component" value="Unassembled WGS sequence"/>
</dbReference>
<dbReference type="InterPro" id="IPR000244">
    <property type="entry name" value="Ribosomal_bL9"/>
</dbReference>
<dbReference type="NCBIfam" id="TIGR00158">
    <property type="entry name" value="L9"/>
    <property type="match status" value="1"/>
</dbReference>
<dbReference type="SUPFAM" id="SSF55653">
    <property type="entry name" value="Ribosomal protein L9 C-domain"/>
    <property type="match status" value="1"/>
</dbReference>
<evidence type="ECO:0000259" key="9">
    <source>
        <dbReference type="PROSITE" id="PS00651"/>
    </source>
</evidence>
<evidence type="ECO:0000256" key="3">
    <source>
        <dbReference type="ARBA" id="ARBA00022884"/>
    </source>
</evidence>
<dbReference type="Pfam" id="PF03948">
    <property type="entry name" value="Ribosomal_L9_C"/>
    <property type="match status" value="1"/>
</dbReference>
<comment type="caution">
    <text evidence="10">The sequence shown here is derived from an EMBL/GenBank/DDBJ whole genome shotgun (WGS) entry which is preliminary data.</text>
</comment>
<keyword evidence="11" id="KW-1185">Reference proteome</keyword>
<dbReference type="PROSITE" id="PS00651">
    <property type="entry name" value="RIBOSOMAL_L9"/>
    <property type="match status" value="1"/>
</dbReference>
<evidence type="ECO:0000256" key="7">
    <source>
        <dbReference type="HAMAP-Rule" id="MF_00503"/>
    </source>
</evidence>
<keyword evidence="4 7" id="KW-0689">Ribosomal protein</keyword>
<evidence type="ECO:0000256" key="6">
    <source>
        <dbReference type="ARBA" id="ARBA00035292"/>
    </source>
</evidence>
<dbReference type="InterPro" id="IPR020070">
    <property type="entry name" value="Ribosomal_bL9_N"/>
</dbReference>
<dbReference type="InterPro" id="IPR036935">
    <property type="entry name" value="Ribosomal_bL9_N_sf"/>
</dbReference>
<reference evidence="11" key="1">
    <citation type="journal article" date="2019" name="Int. J. Syst. Evol. Microbiol.">
        <title>The Global Catalogue of Microorganisms (GCM) 10K type strain sequencing project: providing services to taxonomists for standard genome sequencing and annotation.</title>
        <authorList>
            <consortium name="The Broad Institute Genomics Platform"/>
            <consortium name="The Broad Institute Genome Sequencing Center for Infectious Disease"/>
            <person name="Wu L."/>
            <person name="Ma J."/>
        </authorList>
    </citation>
    <scope>NUCLEOTIDE SEQUENCE [LARGE SCALE GENOMIC DNA]</scope>
    <source>
        <strain evidence="11">NBRC 102520</strain>
    </source>
</reference>
<dbReference type="GO" id="GO:0005840">
    <property type="term" value="C:ribosome"/>
    <property type="evidence" value="ECO:0007669"/>
    <property type="project" value="UniProtKB-KW"/>
</dbReference>
<feature type="region of interest" description="Disordered" evidence="8">
    <location>
        <begin position="153"/>
        <end position="201"/>
    </location>
</feature>
<comment type="function">
    <text evidence="7">Binds to the 23S rRNA.</text>
</comment>
<dbReference type="InterPro" id="IPR036791">
    <property type="entry name" value="Ribosomal_bL9_C_sf"/>
</dbReference>
<feature type="compositionally biased region" description="Basic and acidic residues" evidence="8">
    <location>
        <begin position="153"/>
        <end position="170"/>
    </location>
</feature>
<dbReference type="HAMAP" id="MF_00503">
    <property type="entry name" value="Ribosomal_bL9"/>
    <property type="match status" value="1"/>
</dbReference>
<feature type="domain" description="Ribosomal protein L9" evidence="9">
    <location>
        <begin position="13"/>
        <end position="40"/>
    </location>
</feature>
<dbReference type="EMBL" id="BSOW01000020">
    <property type="protein sequence ID" value="GLR88657.1"/>
    <property type="molecule type" value="Genomic_DNA"/>
</dbReference>
<dbReference type="PANTHER" id="PTHR21368">
    <property type="entry name" value="50S RIBOSOMAL PROTEIN L9"/>
    <property type="match status" value="1"/>
</dbReference>
<keyword evidence="2 7" id="KW-0699">rRNA-binding</keyword>
<sequence>MEVILLERVAKLGQMGEVVKVRDGYARNFLLKRGKALRATADNRAKYDGMKAELEVRNLQAKGEASKVAEKIAGRNIVVIRQASEAGQLFGSVTVRDVVMAFEADGVSLARPQVQLDAPIKTIGKHTITIAVHPEVEIEVTVTVARSQEEAERINRGEDISTRNEDRDAAAEAIAAAGEFFDPEAQHDDVQPAPAVEETEK</sequence>
<organism evidence="10 11">
    <name type="scientific">Bradyrhizobium iriomotense</name>
    <dbReference type="NCBI Taxonomy" id="441950"/>
    <lineage>
        <taxon>Bacteria</taxon>
        <taxon>Pseudomonadati</taxon>
        <taxon>Pseudomonadota</taxon>
        <taxon>Alphaproteobacteria</taxon>
        <taxon>Hyphomicrobiales</taxon>
        <taxon>Nitrobacteraceae</taxon>
        <taxon>Bradyrhizobium</taxon>
    </lineage>
</organism>
<dbReference type="Gene3D" id="3.40.5.10">
    <property type="entry name" value="Ribosomal protein L9, N-terminal domain"/>
    <property type="match status" value="1"/>
</dbReference>
<dbReference type="SUPFAM" id="SSF55658">
    <property type="entry name" value="L9 N-domain-like"/>
    <property type="match status" value="1"/>
</dbReference>
<protein>
    <recommendedName>
        <fullName evidence="6 7">Large ribosomal subunit protein bL9</fullName>
    </recommendedName>
</protein>
<keyword evidence="5 7" id="KW-0687">Ribonucleoprotein</keyword>
<accession>A0ABQ6B2L3</accession>
<evidence type="ECO:0000256" key="8">
    <source>
        <dbReference type="SAM" id="MobiDB-lite"/>
    </source>
</evidence>
<dbReference type="RefSeq" id="WP_284270355.1">
    <property type="nucleotide sequence ID" value="NZ_BSOW01000020.1"/>
</dbReference>
<keyword evidence="3 7" id="KW-0694">RNA-binding</keyword>
<dbReference type="Pfam" id="PF01281">
    <property type="entry name" value="Ribosomal_L9_N"/>
    <property type="match status" value="1"/>
</dbReference>
<dbReference type="InterPro" id="IPR020069">
    <property type="entry name" value="Ribosomal_bL9_C"/>
</dbReference>
<dbReference type="InterPro" id="IPR020594">
    <property type="entry name" value="Ribosomal_bL9_bac/chp"/>
</dbReference>
<name>A0ABQ6B2L3_9BRAD</name>
<evidence type="ECO:0000256" key="5">
    <source>
        <dbReference type="ARBA" id="ARBA00023274"/>
    </source>
</evidence>
<comment type="similarity">
    <text evidence="1 7">Belongs to the bacterial ribosomal protein bL9 family.</text>
</comment>
<evidence type="ECO:0000256" key="2">
    <source>
        <dbReference type="ARBA" id="ARBA00022730"/>
    </source>
</evidence>
<evidence type="ECO:0000313" key="10">
    <source>
        <dbReference type="EMBL" id="GLR88657.1"/>
    </source>
</evidence>
<dbReference type="Gene3D" id="3.10.430.100">
    <property type="entry name" value="Ribosomal protein L9, C-terminal domain"/>
    <property type="match status" value="1"/>
</dbReference>
<evidence type="ECO:0000313" key="11">
    <source>
        <dbReference type="Proteomes" id="UP001156905"/>
    </source>
</evidence>